<keyword evidence="4" id="KW-1185">Reference proteome</keyword>
<dbReference type="Proteomes" id="UP001187192">
    <property type="component" value="Unassembled WGS sequence"/>
</dbReference>
<dbReference type="Pfam" id="PF23598">
    <property type="entry name" value="LRR_14"/>
    <property type="match status" value="1"/>
</dbReference>
<reference evidence="3" key="1">
    <citation type="submission" date="2023-07" db="EMBL/GenBank/DDBJ databases">
        <title>draft genome sequence of fig (Ficus carica).</title>
        <authorList>
            <person name="Takahashi T."/>
            <person name="Nishimura K."/>
        </authorList>
    </citation>
    <scope>NUCLEOTIDE SEQUENCE</scope>
</reference>
<proteinExistence type="predicted"/>
<accession>A0AA88D404</accession>
<dbReference type="Gene3D" id="3.80.10.10">
    <property type="entry name" value="Ribonuclease Inhibitor"/>
    <property type="match status" value="2"/>
</dbReference>
<dbReference type="PANTHER" id="PTHR11017">
    <property type="entry name" value="LEUCINE-RICH REPEAT-CONTAINING PROTEIN"/>
    <property type="match status" value="1"/>
</dbReference>
<dbReference type="EMBL" id="BTGU01000001">
    <property type="protein sequence ID" value="GMN26094.1"/>
    <property type="molecule type" value="Genomic_DNA"/>
</dbReference>
<evidence type="ECO:0000313" key="3">
    <source>
        <dbReference type="EMBL" id="GMN26094.1"/>
    </source>
</evidence>
<evidence type="ECO:0000313" key="4">
    <source>
        <dbReference type="Proteomes" id="UP001187192"/>
    </source>
</evidence>
<evidence type="ECO:0000256" key="1">
    <source>
        <dbReference type="ARBA" id="ARBA00022737"/>
    </source>
</evidence>
<dbReference type="InterPro" id="IPR044974">
    <property type="entry name" value="Disease_R_plants"/>
</dbReference>
<sequence>MCNLRLLKIYSSTGMKTESKVYLSEDLRSLSDKLVYLEWDGFPSTSLPVNFTPENLVELVMPNSRLKQLWNEDQNLDLLKNIDLRNCNHLTKIPELLHAENLTTVNLEGCSSIDELPELPRNIRSLNLSKTSVKHVPSSIGYLSHLEMFDLTDCRDLESLPTSICKLKSLQSLYLSGCSNFTTFPEILEPMERLVELELDRTAIQKLHSSIENLVALETLHLEMCEDLEDLPDSIHNISSLDYVSLWRCSKFKPSPQPCLPPEEPVVYCRPTETQSSSGRILEIRRRSFATRLMGFWDDSHSNAFSPRRRFNYFKRVL</sequence>
<gene>
    <name evidence="3" type="ORF">TIFTF001_001179</name>
</gene>
<dbReference type="InterPro" id="IPR055414">
    <property type="entry name" value="LRR_R13L4/SHOC2-like"/>
</dbReference>
<feature type="domain" description="Disease resistance R13L4/SHOC-2-like LRR" evidence="2">
    <location>
        <begin position="94"/>
        <end position="199"/>
    </location>
</feature>
<protein>
    <recommendedName>
        <fullName evidence="2">Disease resistance R13L4/SHOC-2-like LRR domain-containing protein</fullName>
    </recommendedName>
</protein>
<dbReference type="GO" id="GO:0006952">
    <property type="term" value="P:defense response"/>
    <property type="evidence" value="ECO:0007669"/>
    <property type="project" value="InterPro"/>
</dbReference>
<organism evidence="3 4">
    <name type="scientific">Ficus carica</name>
    <name type="common">Common fig</name>
    <dbReference type="NCBI Taxonomy" id="3494"/>
    <lineage>
        <taxon>Eukaryota</taxon>
        <taxon>Viridiplantae</taxon>
        <taxon>Streptophyta</taxon>
        <taxon>Embryophyta</taxon>
        <taxon>Tracheophyta</taxon>
        <taxon>Spermatophyta</taxon>
        <taxon>Magnoliopsida</taxon>
        <taxon>eudicotyledons</taxon>
        <taxon>Gunneridae</taxon>
        <taxon>Pentapetalae</taxon>
        <taxon>rosids</taxon>
        <taxon>fabids</taxon>
        <taxon>Rosales</taxon>
        <taxon>Moraceae</taxon>
        <taxon>Ficeae</taxon>
        <taxon>Ficus</taxon>
    </lineage>
</organism>
<keyword evidence="1" id="KW-0677">Repeat</keyword>
<evidence type="ECO:0000259" key="2">
    <source>
        <dbReference type="Pfam" id="PF23598"/>
    </source>
</evidence>
<dbReference type="PANTHER" id="PTHR11017:SF479">
    <property type="entry name" value="DISEASE RESISTANCE PROTEIN (TIR-NBS-LRR CLASS) FAMILY"/>
    <property type="match status" value="1"/>
</dbReference>
<comment type="caution">
    <text evidence="3">The sequence shown here is derived from an EMBL/GenBank/DDBJ whole genome shotgun (WGS) entry which is preliminary data.</text>
</comment>
<dbReference type="AlphaFoldDB" id="A0AA88D404"/>
<dbReference type="SUPFAM" id="SSF52058">
    <property type="entry name" value="L domain-like"/>
    <property type="match status" value="1"/>
</dbReference>
<name>A0AA88D404_FICCA</name>
<dbReference type="InterPro" id="IPR032675">
    <property type="entry name" value="LRR_dom_sf"/>
</dbReference>